<feature type="region of interest" description="Disordered" evidence="1">
    <location>
        <begin position="76"/>
        <end position="138"/>
    </location>
</feature>
<dbReference type="OrthoDB" id="9797543at2"/>
<dbReference type="CDD" id="cd00093">
    <property type="entry name" value="HTH_XRE"/>
    <property type="match status" value="1"/>
</dbReference>
<dbReference type="Gene3D" id="1.10.260.40">
    <property type="entry name" value="lambda repressor-like DNA-binding domains"/>
    <property type="match status" value="1"/>
</dbReference>
<accession>A0A6A8MAC0</accession>
<dbReference type="InterPro" id="IPR001387">
    <property type="entry name" value="Cro/C1-type_HTH"/>
</dbReference>
<dbReference type="InterPro" id="IPR050400">
    <property type="entry name" value="Bact_Cytoskel_RodZ"/>
</dbReference>
<evidence type="ECO:0000313" key="3">
    <source>
        <dbReference type="EMBL" id="MST86638.1"/>
    </source>
</evidence>
<keyword evidence="2" id="KW-1133">Transmembrane helix</keyword>
<feature type="transmembrane region" description="Helical" evidence="2">
    <location>
        <begin position="144"/>
        <end position="166"/>
    </location>
</feature>
<evidence type="ECO:0000313" key="4">
    <source>
        <dbReference type="Proteomes" id="UP000438120"/>
    </source>
</evidence>
<reference evidence="3 4" key="1">
    <citation type="submission" date="2019-08" db="EMBL/GenBank/DDBJ databases">
        <title>In-depth cultivation of the pig gut microbiome towards novel bacterial diversity and tailored functional studies.</title>
        <authorList>
            <person name="Wylensek D."/>
            <person name="Hitch T.C.A."/>
            <person name="Clavel T."/>
        </authorList>
    </citation>
    <scope>NUCLEOTIDE SEQUENCE [LARGE SCALE GENOMIC DNA]</scope>
    <source>
        <strain evidence="3 4">Bifido-178-WT-2B</strain>
    </source>
</reference>
<comment type="caution">
    <text evidence="3">The sequence shown here is derived from an EMBL/GenBank/DDBJ whole genome shotgun (WGS) entry which is preliminary data.</text>
</comment>
<feature type="compositionally biased region" description="Basic and acidic residues" evidence="1">
    <location>
        <begin position="129"/>
        <end position="138"/>
    </location>
</feature>
<dbReference type="AlphaFoldDB" id="A0A6A8MAC0"/>
<dbReference type="RefSeq" id="WP_154547608.1">
    <property type="nucleotide sequence ID" value="NZ_VUMX01000005.1"/>
</dbReference>
<keyword evidence="2" id="KW-0472">Membrane</keyword>
<organism evidence="3 4">
    <name type="scientific">Lactobacillus porci</name>
    <dbReference type="NCBI Taxonomy" id="2012477"/>
    <lineage>
        <taxon>Bacteria</taxon>
        <taxon>Bacillati</taxon>
        <taxon>Bacillota</taxon>
        <taxon>Bacilli</taxon>
        <taxon>Lactobacillales</taxon>
        <taxon>Lactobacillaceae</taxon>
        <taxon>Lactobacillus</taxon>
    </lineage>
</organism>
<feature type="compositionally biased region" description="Low complexity" evidence="1">
    <location>
        <begin position="310"/>
        <end position="405"/>
    </location>
</feature>
<feature type="compositionally biased region" description="Low complexity" evidence="1">
    <location>
        <begin position="118"/>
        <end position="128"/>
    </location>
</feature>
<sequence>MSGIGEKLRKAREAKGLSISDIEKTTKIQSRYLEAIENNEFDKLPGDFYVRAFIRQYAQIVGLDGKELLNEYSEAPVNEVSNEDYAEAEQPAEEEEAEPEKPEEPEPKAEPEPRYEAPARPAAPQAPRKPAENRGSDNAKWRRLVPRLAIGCGIALLVLVAAIAFANSRKGQNTAGEGASGSSVTISSKKKSSKKSSSASSSSKKKTSAVKVAKLGGNAYRVTGLKSSAPLVVRSSSQSIYYYVSVNNAITNQGTLQSGEKHTESVKNNSIVIVYLGTDTGVSVTVAGKKIPFTPVNGTSRLTIYLGKESSSSQSSSTTHQSSTSTQSSYSSASRSQASSSSSRASSAPSSQSHASSASSASSSSSQQSSSSSQRDTSSSSQRVNAAKSSAPAVSSSSSVASSNK</sequence>
<dbReference type="PANTHER" id="PTHR34475">
    <property type="match status" value="1"/>
</dbReference>
<evidence type="ECO:0000256" key="1">
    <source>
        <dbReference type="SAM" id="MobiDB-lite"/>
    </source>
</evidence>
<dbReference type="SUPFAM" id="SSF47413">
    <property type="entry name" value="lambda repressor-like DNA-binding domains"/>
    <property type="match status" value="1"/>
</dbReference>
<keyword evidence="4" id="KW-1185">Reference proteome</keyword>
<dbReference type="Pfam" id="PF13413">
    <property type="entry name" value="HTH_25"/>
    <property type="match status" value="1"/>
</dbReference>
<evidence type="ECO:0000256" key="2">
    <source>
        <dbReference type="SAM" id="Phobius"/>
    </source>
</evidence>
<keyword evidence="2" id="KW-0812">Transmembrane</keyword>
<feature type="region of interest" description="Disordered" evidence="1">
    <location>
        <begin position="171"/>
        <end position="208"/>
    </location>
</feature>
<dbReference type="Proteomes" id="UP000438120">
    <property type="component" value="Unassembled WGS sequence"/>
</dbReference>
<proteinExistence type="predicted"/>
<dbReference type="GO" id="GO:0003677">
    <property type="term" value="F:DNA binding"/>
    <property type="evidence" value="ECO:0007669"/>
    <property type="project" value="InterPro"/>
</dbReference>
<gene>
    <name evidence="3" type="ORF">FYJ62_03030</name>
</gene>
<feature type="compositionally biased region" description="Acidic residues" evidence="1">
    <location>
        <begin position="81"/>
        <end position="98"/>
    </location>
</feature>
<name>A0A6A8MAC0_9LACO</name>
<dbReference type="InterPro" id="IPR010982">
    <property type="entry name" value="Lambda_DNA-bd_dom_sf"/>
</dbReference>
<dbReference type="PANTHER" id="PTHR34475:SF1">
    <property type="entry name" value="CYTOSKELETON PROTEIN RODZ"/>
    <property type="match status" value="1"/>
</dbReference>
<feature type="region of interest" description="Disordered" evidence="1">
    <location>
        <begin position="309"/>
        <end position="405"/>
    </location>
</feature>
<feature type="compositionally biased region" description="Basic and acidic residues" evidence="1">
    <location>
        <begin position="99"/>
        <end position="117"/>
    </location>
</feature>
<dbReference type="EMBL" id="VUMX01000005">
    <property type="protein sequence ID" value="MST86638.1"/>
    <property type="molecule type" value="Genomic_DNA"/>
</dbReference>
<protein>
    <submittedName>
        <fullName evidence="3">Helix-turn-helix domain-containing protein</fullName>
    </submittedName>
</protein>